<keyword evidence="2" id="KW-0342">GTP-binding</keyword>
<accession>A0A8J5UMS9</accession>
<dbReference type="SMART" id="SM00175">
    <property type="entry name" value="RAB"/>
    <property type="match status" value="1"/>
</dbReference>
<dbReference type="InterPro" id="IPR003578">
    <property type="entry name" value="Small_GTPase_Rho"/>
</dbReference>
<dbReference type="GO" id="GO:0007264">
    <property type="term" value="P:small GTPase-mediated signal transduction"/>
    <property type="evidence" value="ECO:0007669"/>
    <property type="project" value="InterPro"/>
</dbReference>
<comment type="caution">
    <text evidence="3">The sequence shown here is derived from an EMBL/GenBank/DDBJ whole genome shotgun (WGS) entry which is preliminary data.</text>
</comment>
<evidence type="ECO:0000256" key="2">
    <source>
        <dbReference type="ARBA" id="ARBA00023134"/>
    </source>
</evidence>
<gene>
    <name evidence="3" type="ORF">J8A68_003186</name>
</gene>
<dbReference type="OrthoDB" id="8830751at2759"/>
<reference evidence="3 4" key="1">
    <citation type="journal article" date="2021" name="DNA Res.">
        <title>Genome analysis of Candida subhashii reveals its hybrid nature and dual mitochondrial genome conformations.</title>
        <authorList>
            <person name="Mixao V."/>
            <person name="Hegedusova E."/>
            <person name="Saus E."/>
            <person name="Pryszcz L.P."/>
            <person name="Cillingova A."/>
            <person name="Nosek J."/>
            <person name="Gabaldon T."/>
        </authorList>
    </citation>
    <scope>NUCLEOTIDE SEQUENCE [LARGE SCALE GENOMIC DNA]</scope>
    <source>
        <strain evidence="3 4">CBS 10753</strain>
    </source>
</reference>
<name>A0A8J5UMS9_9ASCO</name>
<dbReference type="GO" id="GO:0005525">
    <property type="term" value="F:GTP binding"/>
    <property type="evidence" value="ECO:0007669"/>
    <property type="project" value="UniProtKB-KW"/>
</dbReference>
<dbReference type="AlphaFoldDB" id="A0A8J5UMS9"/>
<organism evidence="3 4">
    <name type="scientific">[Candida] subhashii</name>
    <dbReference type="NCBI Taxonomy" id="561895"/>
    <lineage>
        <taxon>Eukaryota</taxon>
        <taxon>Fungi</taxon>
        <taxon>Dikarya</taxon>
        <taxon>Ascomycota</taxon>
        <taxon>Saccharomycotina</taxon>
        <taxon>Pichiomycetes</taxon>
        <taxon>Debaryomycetaceae</taxon>
        <taxon>Spathaspora</taxon>
    </lineage>
</organism>
<sequence length="170" mass="18654">MSSKKSTIGKSVLVGDKGVGKSSLILVLSGFQFPPTSPAIFETHTTDITIEEASLRIVFHDTPTSDPNYETLRPLVYPNTNTFLIYVPVILVGCKVDLRNDADIIARLKENDEMVVSAEQGLKVAKEIKAVEYIECSGRTNQGIEELIEATGVSILREKKGCRLTHCCIL</sequence>
<evidence type="ECO:0000313" key="3">
    <source>
        <dbReference type="EMBL" id="KAG7663272.1"/>
    </source>
</evidence>
<dbReference type="Pfam" id="PF00071">
    <property type="entry name" value="Ras"/>
    <property type="match status" value="2"/>
</dbReference>
<protein>
    <submittedName>
        <fullName evidence="3">Uncharacterized protein</fullName>
    </submittedName>
</protein>
<evidence type="ECO:0000256" key="1">
    <source>
        <dbReference type="ARBA" id="ARBA00022741"/>
    </source>
</evidence>
<proteinExistence type="predicted"/>
<dbReference type="GeneID" id="73469987"/>
<evidence type="ECO:0000313" key="4">
    <source>
        <dbReference type="Proteomes" id="UP000694255"/>
    </source>
</evidence>
<dbReference type="SMART" id="SM00174">
    <property type="entry name" value="RHO"/>
    <property type="match status" value="1"/>
</dbReference>
<dbReference type="EMBL" id="JAGSYN010000141">
    <property type="protein sequence ID" value="KAG7663272.1"/>
    <property type="molecule type" value="Genomic_DNA"/>
</dbReference>
<dbReference type="PANTHER" id="PTHR24072">
    <property type="entry name" value="RHO FAMILY GTPASE"/>
    <property type="match status" value="1"/>
</dbReference>
<dbReference type="RefSeq" id="XP_049263504.1">
    <property type="nucleotide sequence ID" value="XM_049407015.1"/>
</dbReference>
<dbReference type="Proteomes" id="UP000694255">
    <property type="component" value="Unassembled WGS sequence"/>
</dbReference>
<keyword evidence="1" id="KW-0547">Nucleotide-binding</keyword>
<dbReference type="InterPro" id="IPR001806">
    <property type="entry name" value="Small_GTPase"/>
</dbReference>
<dbReference type="GO" id="GO:0003924">
    <property type="term" value="F:GTPase activity"/>
    <property type="evidence" value="ECO:0007669"/>
    <property type="project" value="InterPro"/>
</dbReference>
<keyword evidence="4" id="KW-1185">Reference proteome</keyword>
<dbReference type="SMART" id="SM00173">
    <property type="entry name" value="RAS"/>
    <property type="match status" value="1"/>
</dbReference>